<dbReference type="InterPro" id="IPR056884">
    <property type="entry name" value="NPHP3-like_N"/>
</dbReference>
<reference evidence="3 4" key="1">
    <citation type="journal article" date="2020" name="ISME J.">
        <title>Uncovering the hidden diversity of litter-decomposition mechanisms in mushroom-forming fungi.</title>
        <authorList>
            <person name="Floudas D."/>
            <person name="Bentzer J."/>
            <person name="Ahren D."/>
            <person name="Johansson T."/>
            <person name="Persson P."/>
            <person name="Tunlid A."/>
        </authorList>
    </citation>
    <scope>NUCLEOTIDE SEQUENCE [LARGE SCALE GENOMIC DNA]</scope>
    <source>
        <strain evidence="3 4">CBS 101986</strain>
    </source>
</reference>
<dbReference type="AlphaFoldDB" id="A0A8H5B4Q1"/>
<keyword evidence="1" id="KW-0677">Repeat</keyword>
<dbReference type="Proteomes" id="UP000567179">
    <property type="component" value="Unassembled WGS sequence"/>
</dbReference>
<name>A0A8H5B4Q1_9AGAR</name>
<feature type="domain" description="Nephrocystin 3-like N-terminal" evidence="2">
    <location>
        <begin position="80"/>
        <end position="245"/>
    </location>
</feature>
<proteinExistence type="predicted"/>
<dbReference type="Gene3D" id="3.40.50.300">
    <property type="entry name" value="P-loop containing nucleotide triphosphate hydrolases"/>
    <property type="match status" value="1"/>
</dbReference>
<dbReference type="OrthoDB" id="2804352at2759"/>
<keyword evidence="4" id="KW-1185">Reference proteome</keyword>
<evidence type="ECO:0000313" key="3">
    <source>
        <dbReference type="EMBL" id="KAF5316684.1"/>
    </source>
</evidence>
<dbReference type="SUPFAM" id="SSF52540">
    <property type="entry name" value="P-loop containing nucleoside triphosphate hydrolases"/>
    <property type="match status" value="1"/>
</dbReference>
<dbReference type="PANTHER" id="PTHR10039">
    <property type="entry name" value="AMELOGENIN"/>
    <property type="match status" value="1"/>
</dbReference>
<dbReference type="Pfam" id="PF24883">
    <property type="entry name" value="NPHP3_N"/>
    <property type="match status" value="1"/>
</dbReference>
<evidence type="ECO:0000256" key="1">
    <source>
        <dbReference type="ARBA" id="ARBA00022737"/>
    </source>
</evidence>
<evidence type="ECO:0000313" key="4">
    <source>
        <dbReference type="Proteomes" id="UP000567179"/>
    </source>
</evidence>
<dbReference type="PANTHER" id="PTHR10039:SF17">
    <property type="entry name" value="FUNGAL STAND N-TERMINAL GOODBYE DOMAIN-CONTAINING PROTEIN-RELATED"/>
    <property type="match status" value="1"/>
</dbReference>
<gene>
    <name evidence="3" type="ORF">D9619_006723</name>
</gene>
<accession>A0A8H5B4Q1</accession>
<dbReference type="EMBL" id="JAACJJ010000042">
    <property type="protein sequence ID" value="KAF5316684.1"/>
    <property type="molecule type" value="Genomic_DNA"/>
</dbReference>
<evidence type="ECO:0000259" key="2">
    <source>
        <dbReference type="Pfam" id="PF24883"/>
    </source>
</evidence>
<organism evidence="3 4">
    <name type="scientific">Psilocybe cf. subviscida</name>
    <dbReference type="NCBI Taxonomy" id="2480587"/>
    <lineage>
        <taxon>Eukaryota</taxon>
        <taxon>Fungi</taxon>
        <taxon>Dikarya</taxon>
        <taxon>Basidiomycota</taxon>
        <taxon>Agaricomycotina</taxon>
        <taxon>Agaricomycetes</taxon>
        <taxon>Agaricomycetidae</taxon>
        <taxon>Agaricales</taxon>
        <taxon>Agaricineae</taxon>
        <taxon>Strophariaceae</taxon>
        <taxon>Psilocybe</taxon>
    </lineage>
</organism>
<protein>
    <recommendedName>
        <fullName evidence="2">Nephrocystin 3-like N-terminal domain-containing protein</fullName>
    </recommendedName>
</protein>
<comment type="caution">
    <text evidence="3">The sequence shown here is derived from an EMBL/GenBank/DDBJ whole genome shotgun (WGS) entry which is preliminary data.</text>
</comment>
<dbReference type="InterPro" id="IPR027417">
    <property type="entry name" value="P-loop_NTPase"/>
</dbReference>
<sequence>MSAFSGAVNTTINGSNLTAVSNTITNIEGRNDIISMLLSHSATAGLLDAAERFDAPKCDEGTRVSMLRGMKSFVQEGGPSSASAMYWLHGPAGVGKSALAQSLALLLKDEEDHAASFFFSRTAPGRNDGSRLIVTLACQLALSIPSIKPLLAKVVKENPLIFNATNAIKMQTLIVDPINKLYKMSRWNPRLLAQRVVKRKFHPRLILVDGLDECNDPQVQRDLLLCIGLATRQLLLPFRFVIASRPESHILATFELDRIFQGPDGVKVLMKNLGDDEDADEQITTFLLKQFAEIRRTHPIRDFLPQRWPLPGQIAQLVSKSSRGFIYPTTVIRYIKMPNNRPDECLERILGLSEIPIRDRPYEPLDALYRHIFESAPDANKEAVRNIFHFLVVPSGLDEFISPRLIEEYLDYKPGHVHHVLSNLLCIVALTRNGLIKVLHASLADFLLDRSRSGSLYIDIADVHVTIGTSFPLALSNINASRLPDFHFVGFLEHIMQANISNAQVQRKLVNVDFKSRYIRICESGDCSPSMKRAAVVVWGEKHLEGIAFLTAYILLLVIKNVPQIYIRTHIEELKAYVLQEYPLAVSLHGVRNELVPAMVGLLLQLTEMNDPYDGIHVDPDISQMDIIILNN</sequence>